<reference evidence="2 3" key="2">
    <citation type="journal article" date="2003" name="Nat. Biotechnol.">
        <title>Complete genome sequence and comparative analysis of the industrial microorganism Streptomyces avermitilis.</title>
        <authorList>
            <person name="Ikeda H."/>
            <person name="Ishikawa J."/>
            <person name="Hanamoto A."/>
            <person name="Shinose M."/>
            <person name="Kikuchi H."/>
            <person name="Shiba T."/>
            <person name="Sakaki Y."/>
            <person name="Hattori M."/>
            <person name="Omura S."/>
        </authorList>
    </citation>
    <scope>NUCLEOTIDE SEQUENCE [LARGE SCALE GENOMIC DNA]</scope>
    <source>
        <strain evidence="3">ATCC 31267 / DSM 46492 / JCM 5070 / NBRC 14893 / NCIMB 12804 / NRRL 8165 / MA-4680</strain>
    </source>
</reference>
<protein>
    <submittedName>
        <fullName evidence="2">dTDP-4-keto-6-deoxy-L-hexose 4-reductase</fullName>
    </submittedName>
</protein>
<name>Q79ZM1_STRAW</name>
<organism evidence="2 3">
    <name type="scientific">Streptomyces avermitilis (strain ATCC 31267 / DSM 46492 / JCM 5070 / NBRC 14893 / NCIMB 12804 / NRRL 8165 / MA-4680)</name>
    <dbReference type="NCBI Taxonomy" id="227882"/>
    <lineage>
        <taxon>Bacteria</taxon>
        <taxon>Bacillati</taxon>
        <taxon>Actinomycetota</taxon>
        <taxon>Actinomycetes</taxon>
        <taxon>Kitasatosporales</taxon>
        <taxon>Streptomycetaceae</taxon>
        <taxon>Streptomyces</taxon>
    </lineage>
</organism>
<dbReference type="InterPro" id="IPR050177">
    <property type="entry name" value="Lipid_A_modif_metabolic_enz"/>
</dbReference>
<dbReference type="PANTHER" id="PTHR43245">
    <property type="entry name" value="BIFUNCTIONAL POLYMYXIN RESISTANCE PROTEIN ARNA"/>
    <property type="match status" value="1"/>
</dbReference>
<accession>Q79ZM1</accession>
<keyword evidence="3" id="KW-1185">Reference proteome</keyword>
<sequence length="343" mass="35631">MGRFSVCPPRPTGILKSMLTTGMCDRPLVVVLGASGYIGSAVAAELARWPVLLRLVARRPGVVPPGGAAETETRTADLTAASEVALAVTDADVVIHLVARLTQGAAWRAAESDPVAERVNVGVMHDVVAALRSGRRAGPPPVVVFAGSVYQVGRPGRVDGSEPDEPVTAYARQKLDAERTLKSATVEGVLRGISLRLPTVYGAGPGPQGNGVVQAMVLRALADEALTVWNGSVVERDLVHVEDVAQAFVSCLAHADALAGRHWLLGSGRPVTVPHLFGAIAAGVSARTGRPAVPVTAVDPPAMATAADFHGTVVDSSAFRAVTGWRPRLSLQEGLDHMVAAYV</sequence>
<dbReference type="HOGENOM" id="CLU_826071_0_0_11"/>
<dbReference type="AlphaFoldDB" id="Q79ZM1"/>
<evidence type="ECO:0000313" key="2">
    <source>
        <dbReference type="EMBL" id="BAC68658.1"/>
    </source>
</evidence>
<gene>
    <name evidence="2" type="primary">aveBIV</name>
    <name evidence="2" type="ORF">SAVERM_948</name>
</gene>
<dbReference type="InterPro" id="IPR001509">
    <property type="entry name" value="Epimerase_deHydtase"/>
</dbReference>
<dbReference type="Pfam" id="PF01370">
    <property type="entry name" value="Epimerase"/>
    <property type="match status" value="1"/>
</dbReference>
<dbReference type="KEGG" id="sma:SAVERM_948"/>
<dbReference type="eggNOG" id="COG0451">
    <property type="taxonomic scope" value="Bacteria"/>
</dbReference>
<dbReference type="Proteomes" id="UP000000428">
    <property type="component" value="Chromosome"/>
</dbReference>
<evidence type="ECO:0000259" key="1">
    <source>
        <dbReference type="Pfam" id="PF01370"/>
    </source>
</evidence>
<proteinExistence type="predicted"/>
<feature type="domain" description="NAD-dependent epimerase/dehydratase" evidence="1">
    <location>
        <begin position="29"/>
        <end position="266"/>
    </location>
</feature>
<dbReference type="SUPFAM" id="SSF51735">
    <property type="entry name" value="NAD(P)-binding Rossmann-fold domains"/>
    <property type="match status" value="1"/>
</dbReference>
<dbReference type="Gene3D" id="3.40.50.720">
    <property type="entry name" value="NAD(P)-binding Rossmann-like Domain"/>
    <property type="match status" value="1"/>
</dbReference>
<dbReference type="InterPro" id="IPR036291">
    <property type="entry name" value="NAD(P)-bd_dom_sf"/>
</dbReference>
<dbReference type="CDD" id="cd08946">
    <property type="entry name" value="SDR_e"/>
    <property type="match status" value="1"/>
</dbReference>
<evidence type="ECO:0000313" key="3">
    <source>
        <dbReference type="Proteomes" id="UP000000428"/>
    </source>
</evidence>
<reference evidence="2 3" key="3">
    <citation type="journal article" date="2014" name="J. Ind. Microbiol. Biotechnol.">
        <title>Genome mining of the Streptomyces avermitilis genome and development of genome-minimized hosts for heterologous expression of biosynthetic gene clusters.</title>
        <authorList>
            <person name="Ikeda H."/>
            <person name="Shin-ya K."/>
            <person name="Omura S."/>
        </authorList>
    </citation>
    <scope>NUCLEOTIDE SEQUENCE [LARGE SCALE GENOMIC DNA]</scope>
    <source>
        <strain evidence="3">ATCC 31267 / DSM 46492 / JCM 5070 / NBRC 14893 / NCIMB 12804 / NRRL 8165 / MA-4680</strain>
    </source>
</reference>
<dbReference type="EMBL" id="BA000030">
    <property type="protein sequence ID" value="BAC68658.1"/>
    <property type="molecule type" value="Genomic_DNA"/>
</dbReference>
<reference evidence="2 3" key="1">
    <citation type="journal article" date="2001" name="Proc. Natl. Acad. Sci. U.S.A.">
        <title>Genome sequence of an industrial microorganism Streptomyces avermitilis: deducing the ability of producing secondary metabolites.</title>
        <authorList>
            <person name="Omura S."/>
            <person name="Ikeda H."/>
            <person name="Ishikawa J."/>
            <person name="Hanamoto A."/>
            <person name="Takahashi C."/>
            <person name="Shinose M."/>
            <person name="Takahashi Y."/>
            <person name="Horikawa H."/>
            <person name="Nakazawa H."/>
            <person name="Osonoe T."/>
            <person name="Kikuchi H."/>
            <person name="Shiba T."/>
            <person name="Sakaki Y."/>
            <person name="Hattori M."/>
        </authorList>
    </citation>
    <scope>NUCLEOTIDE SEQUENCE [LARGE SCALE GENOMIC DNA]</scope>
    <source>
        <strain evidence="3">ATCC 31267 / DSM 46492 / JCM 5070 / NBRC 14893 / NCIMB 12804 / NRRL 8165 / MA-4680</strain>
    </source>
</reference>